<dbReference type="OrthoDB" id="2990595at2"/>
<evidence type="ECO:0000313" key="1">
    <source>
        <dbReference type="EMBL" id="PWI24339.1"/>
    </source>
</evidence>
<dbReference type="EMBL" id="QFVR01000023">
    <property type="protein sequence ID" value="PWI24339.1"/>
    <property type="molecule type" value="Genomic_DNA"/>
</dbReference>
<dbReference type="Proteomes" id="UP000245938">
    <property type="component" value="Unassembled WGS sequence"/>
</dbReference>
<organism evidence="1 2">
    <name type="scientific">Kurthia sibirica</name>
    <dbReference type="NCBI Taxonomy" id="202750"/>
    <lineage>
        <taxon>Bacteria</taxon>
        <taxon>Bacillati</taxon>
        <taxon>Bacillota</taxon>
        <taxon>Bacilli</taxon>
        <taxon>Bacillales</taxon>
        <taxon>Caryophanaceae</taxon>
        <taxon>Kurthia</taxon>
    </lineage>
</organism>
<keyword evidence="2" id="KW-1185">Reference proteome</keyword>
<reference evidence="1 2" key="1">
    <citation type="submission" date="2018-05" db="EMBL/GenBank/DDBJ databases">
        <title>Kurthia sibirica genome sequence.</title>
        <authorList>
            <person name="Maclea K.S."/>
            <person name="Goen A.E."/>
        </authorList>
    </citation>
    <scope>NUCLEOTIDE SEQUENCE [LARGE SCALE GENOMIC DNA]</scope>
    <source>
        <strain evidence="1 2">ATCC 49154</strain>
    </source>
</reference>
<sequence>MDERFWLFYNGHFNDWYDCMGNKCISIISYVGGVQMIQFESLYREVFDVIVMKKQDLINQGVKQVREADIWQYFIEKKWQYVQTEDLHVYQIVSDLFSLTPEQFILYKKQQKDKAMTMLVALEH</sequence>
<evidence type="ECO:0000313" key="2">
    <source>
        <dbReference type="Proteomes" id="UP000245938"/>
    </source>
</evidence>
<gene>
    <name evidence="1" type="ORF">DEX24_14035</name>
</gene>
<accession>A0A2U3AIG1</accession>
<dbReference type="AlphaFoldDB" id="A0A2U3AIG1"/>
<comment type="caution">
    <text evidence="1">The sequence shown here is derived from an EMBL/GenBank/DDBJ whole genome shotgun (WGS) entry which is preliminary data.</text>
</comment>
<dbReference type="InterPro" id="IPR025716">
    <property type="entry name" value="Post-transcriptional_regulator"/>
</dbReference>
<dbReference type="Pfam" id="PF13797">
    <property type="entry name" value="Post_transc_reg"/>
    <property type="match status" value="1"/>
</dbReference>
<protein>
    <submittedName>
        <fullName evidence="1">Uncharacterized protein</fullName>
    </submittedName>
</protein>
<name>A0A2U3AIG1_9BACL</name>
<proteinExistence type="predicted"/>